<dbReference type="HOGENOM" id="CLU_2246429_0_0_11"/>
<dbReference type="KEGG" id="kfl:Kfla_5809"/>
<dbReference type="EMBL" id="CP001736">
    <property type="protein sequence ID" value="ADB34813.1"/>
    <property type="molecule type" value="Genomic_DNA"/>
</dbReference>
<evidence type="ECO:0000313" key="1">
    <source>
        <dbReference type="EMBL" id="ADB34813.1"/>
    </source>
</evidence>
<keyword evidence="2" id="KW-1185">Reference proteome</keyword>
<dbReference type="STRING" id="479435.Kfla_5809"/>
<sequence>MKYVLILQGIEQFRSESHERFRRAAQEAGELIDGQTLADPVLGTVVGTPGTSSTIRGYYLVDVESHERALQLAELLPEARGNGLAVEVRPVMFSTGSEDVSLLS</sequence>
<dbReference type="RefSeq" id="WP_012923367.1">
    <property type="nucleotide sequence ID" value="NC_013729.1"/>
</dbReference>
<reference evidence="1 2" key="2">
    <citation type="journal article" date="2010" name="Stand. Genomic Sci.">
        <title>Complete genome sequence of Kribbella flavida type strain (IFO 14399).</title>
        <authorList>
            <person name="Pukall R."/>
            <person name="Lapidus A."/>
            <person name="Glavina Del Rio T."/>
            <person name="Copeland A."/>
            <person name="Tice H."/>
            <person name="Cheng J.-F."/>
            <person name="Lucas S."/>
            <person name="Chen F."/>
            <person name="Nolan M."/>
            <person name="LaButti K."/>
            <person name="Pati A."/>
            <person name="Ivanova N."/>
            <person name="Mavrommatis K."/>
            <person name="Mikhailova N."/>
            <person name="Pitluck S."/>
            <person name="Bruce D."/>
            <person name="Goodwin L."/>
            <person name="Land M."/>
            <person name="Hauser L."/>
            <person name="Chang Y.-J."/>
            <person name="Jeffries C.D."/>
            <person name="Chen A."/>
            <person name="Palaniappan K."/>
            <person name="Chain P."/>
            <person name="Rohde M."/>
            <person name="Goeker M."/>
            <person name="Bristow J."/>
            <person name="Eisen J.A."/>
            <person name="Markowitz V."/>
            <person name="Hugenholtz P."/>
            <person name="Kyrpides N.C."/>
            <person name="Klenk H.-P."/>
            <person name="Brettin T."/>
        </authorList>
    </citation>
    <scope>NUCLEOTIDE SEQUENCE [LARGE SCALE GENOMIC DNA]</scope>
    <source>
        <strain evidence="2">DSM 17836 / JCM 10339 / NBRC 14399</strain>
    </source>
</reference>
<name>D2PQB1_KRIFD</name>
<dbReference type="eggNOG" id="COG3795">
    <property type="taxonomic scope" value="Bacteria"/>
</dbReference>
<reference evidence="2" key="1">
    <citation type="submission" date="2009-09" db="EMBL/GenBank/DDBJ databases">
        <title>The complete genome of Kribbella flavida DSM 17836.</title>
        <authorList>
            <consortium name="US DOE Joint Genome Institute (JGI-PGF)"/>
            <person name="Lucas S."/>
            <person name="Copeland A."/>
            <person name="Lapidus A."/>
            <person name="Glavina del Rio T."/>
            <person name="Dalin E."/>
            <person name="Tice H."/>
            <person name="Bruce D."/>
            <person name="Goodwin L."/>
            <person name="Pitluck S."/>
            <person name="Kyrpides N."/>
            <person name="Mavromatis K."/>
            <person name="Ivanova N."/>
            <person name="Saunders E."/>
            <person name="Brettin T."/>
            <person name="Detter J.C."/>
            <person name="Han C."/>
            <person name="Larimer F."/>
            <person name="Land M."/>
            <person name="Hauser L."/>
            <person name="Markowitz V."/>
            <person name="Cheng J.-F."/>
            <person name="Hugenholtz P."/>
            <person name="Woyke T."/>
            <person name="Wu D."/>
            <person name="Pukall R."/>
            <person name="Klenk H.-P."/>
            <person name="Eisen J.A."/>
        </authorList>
    </citation>
    <scope>NUCLEOTIDE SEQUENCE [LARGE SCALE GENOMIC DNA]</scope>
    <source>
        <strain evidence="2">DSM 17836 / JCM 10339 / NBRC 14399</strain>
    </source>
</reference>
<organism evidence="1 2">
    <name type="scientific">Kribbella flavida (strain DSM 17836 / JCM 10339 / NBRC 14399)</name>
    <dbReference type="NCBI Taxonomy" id="479435"/>
    <lineage>
        <taxon>Bacteria</taxon>
        <taxon>Bacillati</taxon>
        <taxon>Actinomycetota</taxon>
        <taxon>Actinomycetes</taxon>
        <taxon>Propionibacteriales</taxon>
        <taxon>Kribbellaceae</taxon>
        <taxon>Kribbella</taxon>
    </lineage>
</organism>
<evidence type="ECO:0008006" key="3">
    <source>
        <dbReference type="Google" id="ProtNLM"/>
    </source>
</evidence>
<dbReference type="OrthoDB" id="3830848at2"/>
<dbReference type="SUPFAM" id="SSF54909">
    <property type="entry name" value="Dimeric alpha+beta barrel"/>
    <property type="match status" value="1"/>
</dbReference>
<dbReference type="Gene3D" id="3.30.70.1060">
    <property type="entry name" value="Dimeric alpha+beta barrel"/>
    <property type="match status" value="1"/>
</dbReference>
<dbReference type="Proteomes" id="UP000007967">
    <property type="component" value="Chromosome"/>
</dbReference>
<gene>
    <name evidence="1" type="ordered locus">Kfla_5809</name>
</gene>
<protein>
    <recommendedName>
        <fullName evidence="3">YCII-related domain-containing protein</fullName>
    </recommendedName>
</protein>
<evidence type="ECO:0000313" key="2">
    <source>
        <dbReference type="Proteomes" id="UP000007967"/>
    </source>
</evidence>
<proteinExistence type="predicted"/>
<dbReference type="InterPro" id="IPR011008">
    <property type="entry name" value="Dimeric_a/b-barrel"/>
</dbReference>
<accession>D2PQB1</accession>
<dbReference type="AlphaFoldDB" id="D2PQB1"/>